<proteinExistence type="inferred from homology"/>
<evidence type="ECO:0000256" key="5">
    <source>
        <dbReference type="ARBA" id="ARBA00022692"/>
    </source>
</evidence>
<keyword evidence="4" id="KW-0762">Sugar transport</keyword>
<gene>
    <name evidence="10" type="ORF">CNR29_01850</name>
</gene>
<evidence type="ECO:0000256" key="1">
    <source>
        <dbReference type="ARBA" id="ARBA00006430"/>
    </source>
</evidence>
<protein>
    <submittedName>
        <fullName evidence="10">2-keto-3-deoxygluconate permease</fullName>
    </submittedName>
</protein>
<keyword evidence="2" id="KW-0813">Transport</keyword>
<evidence type="ECO:0000256" key="8">
    <source>
        <dbReference type="ARBA" id="ARBA00023136"/>
    </source>
</evidence>
<keyword evidence="3" id="KW-1003">Cell membrane</keyword>
<dbReference type="GO" id="GO:0016020">
    <property type="term" value="C:membrane"/>
    <property type="evidence" value="ECO:0007669"/>
    <property type="project" value="InterPro"/>
</dbReference>
<feature type="transmembrane region" description="Helical" evidence="9">
    <location>
        <begin position="15"/>
        <end position="34"/>
    </location>
</feature>
<evidence type="ECO:0000256" key="4">
    <source>
        <dbReference type="ARBA" id="ARBA00022597"/>
    </source>
</evidence>
<dbReference type="AlphaFoldDB" id="A0A2A3TT58"/>
<evidence type="ECO:0000256" key="9">
    <source>
        <dbReference type="SAM" id="Phobius"/>
    </source>
</evidence>
<accession>A0A2A3TT58</accession>
<dbReference type="Pfam" id="PF03812">
    <property type="entry name" value="KdgT"/>
    <property type="match status" value="1"/>
</dbReference>
<dbReference type="InterPro" id="IPR004684">
    <property type="entry name" value="2keto-3dGluconate_permease"/>
</dbReference>
<dbReference type="GO" id="GO:0015649">
    <property type="term" value="F:2-keto-3-deoxygluconate:proton symporter activity"/>
    <property type="evidence" value="ECO:0007669"/>
    <property type="project" value="InterPro"/>
</dbReference>
<sequence>MQVDMMKIKKNIEKIPGGMMVVPLVIGAIIHTIWPKADVALTGVTGSYMVGTSVILFIFFFAVGTNINLKSSGKIAAKGVTLLLGKVILAALIAVGLNMILPKEGVTTGVFTGLSVLAVLAAFNASNGGLYVALMTTIPNRDVDVAAYPFFSIQSGPFFTMITLGLAGIGAFPWPALVSTLVPFVLGMIVGGLDYDMRDLFSPLQGELVPFFAFTIGYSLNLDMILQSGLVGILVGVLVVFVSGYVLYLLDRYVVRSDGLAGWAASSTAGAAVSVPIVITQMNPAFKSTAGSATAIVATSVLVSAILTPIVTMWYYRRLVKKGRVTVAHSAAAQTPTPAK</sequence>
<feature type="transmembrane region" description="Helical" evidence="9">
    <location>
        <begin position="260"/>
        <end position="279"/>
    </location>
</feature>
<reference evidence="10 11" key="1">
    <citation type="submission" date="2017-09" db="EMBL/GenBank/DDBJ databases">
        <title>Genome sequence of Lactobacillus brevis D7.</title>
        <authorList>
            <person name="Kwon M.-S."/>
            <person name="Lim S.K."/>
            <person name="Choi H.-J."/>
        </authorList>
    </citation>
    <scope>NUCLEOTIDE SEQUENCE [LARGE SCALE GENOMIC DNA]</scope>
    <source>
        <strain evidence="10 11">D7</strain>
    </source>
</reference>
<evidence type="ECO:0000256" key="2">
    <source>
        <dbReference type="ARBA" id="ARBA00022448"/>
    </source>
</evidence>
<keyword evidence="7 9" id="KW-1133">Transmembrane helix</keyword>
<feature type="transmembrane region" description="Helical" evidence="9">
    <location>
        <begin position="224"/>
        <end position="248"/>
    </location>
</feature>
<feature type="transmembrane region" description="Helical" evidence="9">
    <location>
        <begin position="46"/>
        <end position="67"/>
    </location>
</feature>
<feature type="transmembrane region" description="Helical" evidence="9">
    <location>
        <begin position="200"/>
        <end position="218"/>
    </location>
</feature>
<feature type="transmembrane region" description="Helical" evidence="9">
    <location>
        <begin position="172"/>
        <end position="193"/>
    </location>
</feature>
<dbReference type="Proteomes" id="UP000217918">
    <property type="component" value="Unassembled WGS sequence"/>
</dbReference>
<dbReference type="EMBL" id="NVYO01000001">
    <property type="protein sequence ID" value="PBQ22823.1"/>
    <property type="molecule type" value="Genomic_DNA"/>
</dbReference>
<keyword evidence="8 9" id="KW-0472">Membrane</keyword>
<feature type="transmembrane region" description="Helical" evidence="9">
    <location>
        <begin position="113"/>
        <end position="134"/>
    </location>
</feature>
<evidence type="ECO:0000256" key="7">
    <source>
        <dbReference type="ARBA" id="ARBA00022989"/>
    </source>
</evidence>
<evidence type="ECO:0000256" key="3">
    <source>
        <dbReference type="ARBA" id="ARBA00022475"/>
    </source>
</evidence>
<feature type="transmembrane region" description="Helical" evidence="9">
    <location>
        <begin position="291"/>
        <end position="316"/>
    </location>
</feature>
<evidence type="ECO:0000256" key="6">
    <source>
        <dbReference type="ARBA" id="ARBA00022847"/>
    </source>
</evidence>
<feature type="transmembrane region" description="Helical" evidence="9">
    <location>
        <begin position="79"/>
        <end position="101"/>
    </location>
</feature>
<comment type="caution">
    <text evidence="10">The sequence shown here is derived from an EMBL/GenBank/DDBJ whole genome shotgun (WGS) entry which is preliminary data.</text>
</comment>
<feature type="transmembrane region" description="Helical" evidence="9">
    <location>
        <begin position="146"/>
        <end position="166"/>
    </location>
</feature>
<evidence type="ECO:0000313" key="11">
    <source>
        <dbReference type="Proteomes" id="UP000217918"/>
    </source>
</evidence>
<comment type="similarity">
    <text evidence="1">Belongs to the KdgT transporter family.</text>
</comment>
<evidence type="ECO:0000313" key="10">
    <source>
        <dbReference type="EMBL" id="PBQ22823.1"/>
    </source>
</evidence>
<keyword evidence="5 9" id="KW-0812">Transmembrane</keyword>
<keyword evidence="6" id="KW-0769">Symport</keyword>
<name>A0A2A3TT58_LEVBR</name>
<organism evidence="10 11">
    <name type="scientific">Levilactobacillus brevis</name>
    <name type="common">Lactobacillus brevis</name>
    <dbReference type="NCBI Taxonomy" id="1580"/>
    <lineage>
        <taxon>Bacteria</taxon>
        <taxon>Bacillati</taxon>
        <taxon>Bacillota</taxon>
        <taxon>Bacilli</taxon>
        <taxon>Lactobacillales</taxon>
        <taxon>Lactobacillaceae</taxon>
        <taxon>Levilactobacillus</taxon>
    </lineage>
</organism>